<keyword evidence="1" id="KW-1133">Transmembrane helix</keyword>
<dbReference type="GO" id="GO:0042048">
    <property type="term" value="P:olfactory behavior"/>
    <property type="evidence" value="ECO:0007669"/>
    <property type="project" value="TreeGrafter"/>
</dbReference>
<dbReference type="GO" id="GO:0038022">
    <property type="term" value="F:G protein-coupled olfactory receptor activity"/>
    <property type="evidence" value="ECO:0007669"/>
    <property type="project" value="TreeGrafter"/>
</dbReference>
<evidence type="ECO:0000313" key="3">
    <source>
        <dbReference type="Proteomes" id="UP001177023"/>
    </source>
</evidence>
<proteinExistence type="predicted"/>
<dbReference type="EMBL" id="CATQJA010002659">
    <property type="protein sequence ID" value="CAJ0580018.1"/>
    <property type="molecule type" value="Genomic_DNA"/>
</dbReference>
<comment type="caution">
    <text evidence="2">The sequence shown here is derived from an EMBL/GenBank/DDBJ whole genome shotgun (WGS) entry which is preliminary data.</text>
</comment>
<gene>
    <name evidence="2" type="ORF">MSPICULIGERA_LOCUS18221</name>
</gene>
<organism evidence="2 3">
    <name type="scientific">Mesorhabditis spiculigera</name>
    <dbReference type="NCBI Taxonomy" id="96644"/>
    <lineage>
        <taxon>Eukaryota</taxon>
        <taxon>Metazoa</taxon>
        <taxon>Ecdysozoa</taxon>
        <taxon>Nematoda</taxon>
        <taxon>Chromadorea</taxon>
        <taxon>Rhabditida</taxon>
        <taxon>Rhabditina</taxon>
        <taxon>Rhabditomorpha</taxon>
        <taxon>Rhabditoidea</taxon>
        <taxon>Rhabditidae</taxon>
        <taxon>Mesorhabditinae</taxon>
        <taxon>Mesorhabditis</taxon>
    </lineage>
</organism>
<feature type="transmembrane region" description="Helical" evidence="1">
    <location>
        <begin position="139"/>
        <end position="160"/>
    </location>
</feature>
<feature type="transmembrane region" description="Helical" evidence="1">
    <location>
        <begin position="16"/>
        <end position="37"/>
    </location>
</feature>
<feature type="transmembrane region" description="Helical" evidence="1">
    <location>
        <begin position="97"/>
        <end position="119"/>
    </location>
</feature>
<dbReference type="PANTHER" id="PTHR22943:SF77">
    <property type="entry name" value="SEVEN TM RECEPTOR"/>
    <property type="match status" value="1"/>
</dbReference>
<keyword evidence="1" id="KW-0812">Transmembrane</keyword>
<feature type="transmembrane region" description="Helical" evidence="1">
    <location>
        <begin position="49"/>
        <end position="68"/>
    </location>
</feature>
<protein>
    <submittedName>
        <fullName evidence="2">Uncharacterized protein</fullName>
    </submittedName>
</protein>
<name>A0AA36D2T4_9BILA</name>
<feature type="transmembrane region" description="Helical" evidence="1">
    <location>
        <begin position="249"/>
        <end position="267"/>
    </location>
</feature>
<dbReference type="Proteomes" id="UP001177023">
    <property type="component" value="Unassembled WGS sequence"/>
</dbReference>
<feature type="non-terminal residue" evidence="2">
    <location>
        <position position="344"/>
    </location>
</feature>
<keyword evidence="3" id="KW-1185">Reference proteome</keyword>
<feature type="transmembrane region" description="Helical" evidence="1">
    <location>
        <begin position="287"/>
        <end position="308"/>
    </location>
</feature>
<evidence type="ECO:0000313" key="2">
    <source>
        <dbReference type="EMBL" id="CAJ0580018.1"/>
    </source>
</evidence>
<sequence length="344" mass="39674">MLEWLWALILRYHQPYAYFTTFLTYSLNFLLLYLIKYKSRGDFGPYRNLLKYLAIFNVIYSTAHSLILPKVYGGQYYFFVVPTGALSDFLDQQGQTLLGAIISSLFGVNNTVLAIHFVFRYIQICHSHRDRLLRGKNQLLWFAIVLICFGIWMVTCVNLVSPAPEKDVYLIDFETFSNHSLRNRGYVGPAYWITSNSEVVFNYRDMFGMLSLSCAACVPLNVMCFCGYKTYQGMKRTVGSPKTKKLQRQLFISLVVLTTIPLMVIYGPMTLLFICPAFGINTGRLGLLYHCFLVVPPFFDPIILISFITDYRRQVQRFIRDYTCLKSLGGTHLDRITSYSASKH</sequence>
<keyword evidence="1" id="KW-0472">Membrane</keyword>
<accession>A0AA36D2T4</accession>
<dbReference type="PANTHER" id="PTHR22943">
    <property type="entry name" value="7-TRANSMEMBRANE DOMAIN RECEPTOR C.ELEGANS"/>
    <property type="match status" value="1"/>
</dbReference>
<dbReference type="SUPFAM" id="SSF81321">
    <property type="entry name" value="Family A G protein-coupled receptor-like"/>
    <property type="match status" value="1"/>
</dbReference>
<dbReference type="Pfam" id="PF10326">
    <property type="entry name" value="7TM_GPCR_Str"/>
    <property type="match status" value="1"/>
</dbReference>
<reference evidence="2" key="1">
    <citation type="submission" date="2023-06" db="EMBL/GenBank/DDBJ databases">
        <authorList>
            <person name="Delattre M."/>
        </authorList>
    </citation>
    <scope>NUCLEOTIDE SEQUENCE</scope>
    <source>
        <strain evidence="2">AF72</strain>
    </source>
</reference>
<dbReference type="Gene3D" id="1.20.1070.10">
    <property type="entry name" value="Rhodopsin 7-helix transmembrane proteins"/>
    <property type="match status" value="1"/>
</dbReference>
<feature type="transmembrane region" description="Helical" evidence="1">
    <location>
        <begin position="206"/>
        <end position="228"/>
    </location>
</feature>
<dbReference type="AlphaFoldDB" id="A0AA36D2T4"/>
<evidence type="ECO:0000256" key="1">
    <source>
        <dbReference type="SAM" id="Phobius"/>
    </source>
</evidence>
<dbReference type="GO" id="GO:0005886">
    <property type="term" value="C:plasma membrane"/>
    <property type="evidence" value="ECO:0007669"/>
    <property type="project" value="TreeGrafter"/>
</dbReference>
<dbReference type="InterPro" id="IPR019428">
    <property type="entry name" value="7TM_GPCR_serpentine_rcpt_Str"/>
</dbReference>